<comment type="pathway">
    <text evidence="8">Polyol metabolism; myo-inositol biosynthesis; myo-inositol from D-glucose 6-phosphate: step 2/2.</text>
</comment>
<dbReference type="Gene3D" id="3.40.190.80">
    <property type="match status" value="1"/>
</dbReference>
<dbReference type="Pfam" id="PF00459">
    <property type="entry name" value="Inositol_P"/>
    <property type="match status" value="1"/>
</dbReference>
<feature type="binding site" evidence="7">
    <location>
        <position position="217"/>
    </location>
    <ligand>
        <name>Mg(2+)</name>
        <dbReference type="ChEBI" id="CHEBI:18420"/>
        <label>1</label>
        <note>catalytic</note>
    </ligand>
</feature>
<evidence type="ECO:0000313" key="10">
    <source>
        <dbReference type="Proteomes" id="UP000013827"/>
    </source>
</evidence>
<keyword evidence="4 7" id="KW-0479">Metal-binding</keyword>
<evidence type="ECO:0000313" key="9">
    <source>
        <dbReference type="EnsemblProtists" id="EOD24543"/>
    </source>
</evidence>
<evidence type="ECO:0000256" key="8">
    <source>
        <dbReference type="RuleBase" id="RU364068"/>
    </source>
</evidence>
<evidence type="ECO:0000256" key="4">
    <source>
        <dbReference type="ARBA" id="ARBA00022723"/>
    </source>
</evidence>
<dbReference type="GO" id="GO:0046854">
    <property type="term" value="P:phosphatidylinositol phosphate biosynthetic process"/>
    <property type="evidence" value="ECO:0007669"/>
    <property type="project" value="InterPro"/>
</dbReference>
<dbReference type="PANTHER" id="PTHR20854">
    <property type="entry name" value="INOSITOL MONOPHOSPHATASE"/>
    <property type="match status" value="1"/>
</dbReference>
<dbReference type="OMA" id="QTIHYGR"/>
<dbReference type="KEGG" id="ehx:EMIHUDRAFT_310251"/>
<dbReference type="RefSeq" id="XP_005756734.1">
    <property type="nucleotide sequence ID" value="XM_005756677.1"/>
</dbReference>
<dbReference type="SUPFAM" id="SSF56655">
    <property type="entry name" value="Carbohydrate phosphatase"/>
    <property type="match status" value="1"/>
</dbReference>
<comment type="catalytic activity">
    <reaction evidence="1 8">
        <text>a myo-inositol phosphate + H2O = myo-inositol + phosphate</text>
        <dbReference type="Rhea" id="RHEA:24056"/>
        <dbReference type="ChEBI" id="CHEBI:15377"/>
        <dbReference type="ChEBI" id="CHEBI:17268"/>
        <dbReference type="ChEBI" id="CHEBI:43474"/>
        <dbReference type="ChEBI" id="CHEBI:84139"/>
        <dbReference type="EC" id="3.1.3.25"/>
    </reaction>
</comment>
<comment type="similarity">
    <text evidence="3 8">Belongs to the inositol monophosphatase superfamily.</text>
</comment>
<evidence type="ECO:0000256" key="5">
    <source>
        <dbReference type="ARBA" id="ARBA00022801"/>
    </source>
</evidence>
<dbReference type="FunFam" id="3.30.540.10:FF:000003">
    <property type="entry name" value="Inositol-1-monophosphatase"/>
    <property type="match status" value="1"/>
</dbReference>
<feature type="binding site" evidence="7">
    <location>
        <position position="93"/>
    </location>
    <ligand>
        <name>Mg(2+)</name>
        <dbReference type="ChEBI" id="CHEBI:18420"/>
        <label>2</label>
    </ligand>
</feature>
<keyword evidence="10" id="KW-1185">Reference proteome</keyword>
<dbReference type="GO" id="GO:0046872">
    <property type="term" value="F:metal ion binding"/>
    <property type="evidence" value="ECO:0007669"/>
    <property type="project" value="UniProtKB-KW"/>
</dbReference>
<protein>
    <recommendedName>
        <fullName evidence="8">Inositol-1-monophosphatase</fullName>
        <ecNumber evidence="8">3.1.3.25</ecNumber>
    </recommendedName>
</protein>
<dbReference type="GO" id="GO:0008934">
    <property type="term" value="F:inositol monophosphate 1-phosphatase activity"/>
    <property type="evidence" value="ECO:0007669"/>
    <property type="project" value="InterPro"/>
</dbReference>
<dbReference type="GeneID" id="17270089"/>
<accession>A0A0D3JM08</accession>
<name>A0A0D3JM08_EMIH1</name>
<feature type="binding site" evidence="7">
    <location>
        <position position="62"/>
    </location>
    <ligand>
        <name>Mg(2+)</name>
        <dbReference type="ChEBI" id="CHEBI:18420"/>
        <label>1</label>
        <note>catalytic</note>
    </ligand>
</feature>
<dbReference type="GeneID" id="17250455"/>
<dbReference type="CDD" id="cd01639">
    <property type="entry name" value="IMPase"/>
    <property type="match status" value="1"/>
</dbReference>
<dbReference type="EnsemblProtists" id="EOD24543">
    <property type="protein sequence ID" value="EOD24543"/>
    <property type="gene ID" value="EMIHUDRAFT_310251"/>
</dbReference>
<organism evidence="9 10">
    <name type="scientific">Emiliania huxleyi (strain CCMP1516)</name>
    <dbReference type="NCBI Taxonomy" id="280463"/>
    <lineage>
        <taxon>Eukaryota</taxon>
        <taxon>Haptista</taxon>
        <taxon>Haptophyta</taxon>
        <taxon>Prymnesiophyceae</taxon>
        <taxon>Isochrysidales</taxon>
        <taxon>Noelaerhabdaceae</taxon>
        <taxon>Emiliania</taxon>
    </lineage>
</organism>
<dbReference type="Gene3D" id="3.30.540.10">
    <property type="entry name" value="Fructose-1,6-Bisphosphatase, subunit A, domain 1"/>
    <property type="match status" value="1"/>
</dbReference>
<sequence>MLLLAQTAARAAGRHMISRLGACVEATKLDSADLVTAVDAECQEIVERHIRERYPTHALLGEESVAPGIEAAMDALRVSSAASEYLWIIDPVDGTTNFVAGLPLCAVSVGLTRRGERLAGVVYDPFRDELFSAWRGEGATLNGAPMRASGSASLSEAVLCACAPHNPAAMRPALRSIEAVMPVARSVRILGSGVLNFAWVACGRLDAYWEPELAPWDSAAGTLLVEEAGGCVSDMDGSPYRLRTRAVLGSAPGVHVELQRLLEGALATRSEDLEGA</sequence>
<proteinExistence type="inferred from homology"/>
<dbReference type="InterPro" id="IPR000760">
    <property type="entry name" value="Inositol_monophosphatase-like"/>
</dbReference>
<dbReference type="AlphaFoldDB" id="A0A0D3JM08"/>
<reference evidence="9" key="2">
    <citation type="submission" date="2024-10" db="UniProtKB">
        <authorList>
            <consortium name="EnsemblProtists"/>
        </authorList>
    </citation>
    <scope>IDENTIFICATION</scope>
</reference>
<dbReference type="UniPathway" id="UPA00823">
    <property type="reaction ID" value="UER00788"/>
</dbReference>
<dbReference type="KEGG" id="ehx:EMIHUDRAFT_77518"/>
<feature type="binding site" evidence="7">
    <location>
        <position position="90"/>
    </location>
    <ligand>
        <name>Mg(2+)</name>
        <dbReference type="ChEBI" id="CHEBI:18420"/>
        <label>2</label>
    </ligand>
</feature>
<dbReference type="EnsemblProtists" id="EOD04305">
    <property type="protein sequence ID" value="EOD04305"/>
    <property type="gene ID" value="EMIHUDRAFT_77518"/>
</dbReference>
<dbReference type="PANTHER" id="PTHR20854:SF4">
    <property type="entry name" value="INOSITOL-1-MONOPHOSPHATASE-RELATED"/>
    <property type="match status" value="1"/>
</dbReference>
<dbReference type="HOGENOM" id="CLU_044118_0_2_1"/>
<keyword evidence="6 7" id="KW-0460">Magnesium</keyword>
<dbReference type="STRING" id="2903.R1CPT2"/>
<dbReference type="PaxDb" id="2903-EOD04305"/>
<evidence type="ECO:0000256" key="2">
    <source>
        <dbReference type="ARBA" id="ARBA00001946"/>
    </source>
</evidence>
<dbReference type="RefSeq" id="XP_005776972.1">
    <property type="nucleotide sequence ID" value="XM_005776915.1"/>
</dbReference>
<dbReference type="PRINTS" id="PR00377">
    <property type="entry name" value="IMPHPHTASES"/>
</dbReference>
<dbReference type="InterPro" id="IPR020550">
    <property type="entry name" value="Inositol_monophosphatase_CS"/>
</dbReference>
<dbReference type="PROSITE" id="PS00630">
    <property type="entry name" value="IMP_2"/>
    <property type="match status" value="1"/>
</dbReference>
<evidence type="ECO:0000256" key="3">
    <source>
        <dbReference type="ARBA" id="ARBA00009759"/>
    </source>
</evidence>
<reference evidence="10" key="1">
    <citation type="journal article" date="2013" name="Nature">
        <title>Pan genome of the phytoplankton Emiliania underpins its global distribution.</title>
        <authorList>
            <person name="Read B.A."/>
            <person name="Kegel J."/>
            <person name="Klute M.J."/>
            <person name="Kuo A."/>
            <person name="Lefebvre S.C."/>
            <person name="Maumus F."/>
            <person name="Mayer C."/>
            <person name="Miller J."/>
            <person name="Monier A."/>
            <person name="Salamov A."/>
            <person name="Young J."/>
            <person name="Aguilar M."/>
            <person name="Claverie J.M."/>
            <person name="Frickenhaus S."/>
            <person name="Gonzalez K."/>
            <person name="Herman E.K."/>
            <person name="Lin Y.C."/>
            <person name="Napier J."/>
            <person name="Ogata H."/>
            <person name="Sarno A.F."/>
            <person name="Shmutz J."/>
            <person name="Schroeder D."/>
            <person name="de Vargas C."/>
            <person name="Verret F."/>
            <person name="von Dassow P."/>
            <person name="Valentin K."/>
            <person name="Van de Peer Y."/>
            <person name="Wheeler G."/>
            <person name="Dacks J.B."/>
            <person name="Delwiche C.F."/>
            <person name="Dyhrman S.T."/>
            <person name="Glockner G."/>
            <person name="John U."/>
            <person name="Richards T."/>
            <person name="Worden A.Z."/>
            <person name="Zhang X."/>
            <person name="Grigoriev I.V."/>
            <person name="Allen A.E."/>
            <person name="Bidle K."/>
            <person name="Borodovsky M."/>
            <person name="Bowler C."/>
            <person name="Brownlee C."/>
            <person name="Cock J.M."/>
            <person name="Elias M."/>
            <person name="Gladyshev V.N."/>
            <person name="Groth M."/>
            <person name="Guda C."/>
            <person name="Hadaegh A."/>
            <person name="Iglesias-Rodriguez M.D."/>
            <person name="Jenkins J."/>
            <person name="Jones B.M."/>
            <person name="Lawson T."/>
            <person name="Leese F."/>
            <person name="Lindquist E."/>
            <person name="Lobanov A."/>
            <person name="Lomsadze A."/>
            <person name="Malik S.B."/>
            <person name="Marsh M.E."/>
            <person name="Mackinder L."/>
            <person name="Mock T."/>
            <person name="Mueller-Roeber B."/>
            <person name="Pagarete A."/>
            <person name="Parker M."/>
            <person name="Probert I."/>
            <person name="Quesneville H."/>
            <person name="Raines C."/>
            <person name="Rensing S.A."/>
            <person name="Riano-Pachon D.M."/>
            <person name="Richier S."/>
            <person name="Rokitta S."/>
            <person name="Shiraiwa Y."/>
            <person name="Soanes D.M."/>
            <person name="van der Giezen M."/>
            <person name="Wahlund T.M."/>
            <person name="Williams B."/>
            <person name="Wilson W."/>
            <person name="Wolfe G."/>
            <person name="Wurch L.L."/>
        </authorList>
    </citation>
    <scope>NUCLEOTIDE SEQUENCE</scope>
</reference>
<dbReference type="PRINTS" id="PR01959">
    <property type="entry name" value="SBIMPHPHTASE"/>
</dbReference>
<comment type="cofactor">
    <cofactor evidence="2 7 8">
        <name>Mg(2+)</name>
        <dbReference type="ChEBI" id="CHEBI:18420"/>
    </cofactor>
</comment>
<dbReference type="InterPro" id="IPR033942">
    <property type="entry name" value="IMPase"/>
</dbReference>
<evidence type="ECO:0000256" key="6">
    <source>
        <dbReference type="ARBA" id="ARBA00022842"/>
    </source>
</evidence>
<dbReference type="InterPro" id="IPR022337">
    <property type="entry name" value="Inositol_monophosphatase_SuhB"/>
</dbReference>
<dbReference type="EC" id="3.1.3.25" evidence="8"/>
<evidence type="ECO:0000256" key="7">
    <source>
        <dbReference type="PIRSR" id="PIRSR600760-2"/>
    </source>
</evidence>
<dbReference type="GO" id="GO:0007165">
    <property type="term" value="P:signal transduction"/>
    <property type="evidence" value="ECO:0007669"/>
    <property type="project" value="TreeGrafter"/>
</dbReference>
<evidence type="ECO:0000256" key="1">
    <source>
        <dbReference type="ARBA" id="ARBA00001033"/>
    </source>
</evidence>
<dbReference type="GO" id="GO:0006020">
    <property type="term" value="P:inositol metabolic process"/>
    <property type="evidence" value="ECO:0007669"/>
    <property type="project" value="TreeGrafter"/>
</dbReference>
<keyword evidence="5 8" id="KW-0378">Hydrolase</keyword>
<dbReference type="Proteomes" id="UP000013827">
    <property type="component" value="Unassembled WGS sequence"/>
</dbReference>
<dbReference type="eggNOG" id="KOG2951">
    <property type="taxonomic scope" value="Eukaryota"/>
</dbReference>